<dbReference type="SUPFAM" id="SSF46600">
    <property type="entry name" value="C-terminal UvrC-binding domain of UvrB"/>
    <property type="match status" value="1"/>
</dbReference>
<dbReference type="HAMAP" id="MF_00203">
    <property type="entry name" value="UvrC"/>
    <property type="match status" value="1"/>
</dbReference>
<keyword evidence="3" id="KW-0228">DNA excision</keyword>
<dbReference type="InterPro" id="IPR001943">
    <property type="entry name" value="UVR_dom"/>
</dbReference>
<dbReference type="Gene3D" id="3.40.1440.10">
    <property type="entry name" value="GIY-YIG endonuclease"/>
    <property type="match status" value="1"/>
</dbReference>
<keyword evidence="4" id="KW-0267">Excision nuclease</keyword>
<dbReference type="SMART" id="SM00465">
    <property type="entry name" value="GIYc"/>
    <property type="match status" value="1"/>
</dbReference>
<dbReference type="InterPro" id="IPR035901">
    <property type="entry name" value="GIY-YIG_endonuc_sf"/>
</dbReference>
<evidence type="ECO:0000259" key="7">
    <source>
        <dbReference type="PROSITE" id="PS50164"/>
    </source>
</evidence>
<dbReference type="NCBIfam" id="NF001824">
    <property type="entry name" value="PRK00558.1-5"/>
    <property type="match status" value="1"/>
</dbReference>
<protein>
    <submittedName>
        <fullName evidence="9">Excinuclease ABC subunit C</fullName>
    </submittedName>
</protein>
<evidence type="ECO:0000256" key="1">
    <source>
        <dbReference type="ARBA" id="ARBA00022490"/>
    </source>
</evidence>
<accession>A0A3B0T3X5</accession>
<feature type="domain" description="UvrC family homology region profile" evidence="8">
    <location>
        <begin position="256"/>
        <end position="493"/>
    </location>
</feature>
<dbReference type="InterPro" id="IPR000305">
    <property type="entry name" value="GIY-YIG_endonuc"/>
</dbReference>
<name>A0A3B0T3X5_9ZZZZ</name>
<dbReference type="GO" id="GO:0009381">
    <property type="term" value="F:excinuclease ABC activity"/>
    <property type="evidence" value="ECO:0007669"/>
    <property type="project" value="InterPro"/>
</dbReference>
<sequence>MERMVQRPASSSIPDSPGAYIFRDENQQPLYVGKAKSLRKRVANYFGRDLHPRTHAMVAAAADLDWIVTTTEVEALMLEYALIKEHRPRFNIRLVDDKSFPYLALTRNEEWPKAQVMRGRRRKEVQYFGPYAHAYAIRGTLDLLLRTFPVRTCKDSKFANHRSLGSPCLLFHIDRCSGPCVDEVTPEEYEAHVDGMARFLQGHDTELLANLTAQMEDAAATQEYERAARLRDQRGAVIRVLEKQELVTQGRETFDVIAVDQDELEASVVVLHVRLGRVRGRKRVILDKVEDVTDAEMMGVLLERVYADDEPPAEVLLPIEPDNVDLWRTWLSQRRGGPVRLKVPQRGAKRRIMETGSANAREEFSRHRLRRSSDHNARAKALRGLEEHLELPQPPLRIECYDISTIQGTFTVASMVVFEDGLPKKNQYRRFKIKTIDGQDDFASMEEVLRRRFVAYLAQRDAPREEGAKFSYPPSLIVIDGGPGQLGRAVKVLDELGLSIPVIGLAKRLEEVYFPGRSEPLQIPRRDEALYLLQRVRDEAHRFAITYHRTIRGKGMVDSLLDGVPGVGVKRRKDLLRKFGSLKRMRDATVDQLAEVIPASVARDLFDELHAGKASIQRTLPRG</sequence>
<evidence type="ECO:0000256" key="3">
    <source>
        <dbReference type="ARBA" id="ARBA00022769"/>
    </source>
</evidence>
<dbReference type="FunFam" id="3.40.1440.10:FF:000001">
    <property type="entry name" value="UvrABC system protein C"/>
    <property type="match status" value="1"/>
</dbReference>
<keyword evidence="2" id="KW-0227">DNA damage</keyword>
<dbReference type="Pfam" id="PF01541">
    <property type="entry name" value="GIY-YIG"/>
    <property type="match status" value="1"/>
</dbReference>
<reference evidence="9" key="1">
    <citation type="submission" date="2018-06" db="EMBL/GenBank/DDBJ databases">
        <authorList>
            <person name="Zhirakovskaya E."/>
        </authorList>
    </citation>
    <scope>NUCLEOTIDE SEQUENCE</scope>
</reference>
<dbReference type="SUPFAM" id="SSF47781">
    <property type="entry name" value="RuvA domain 2-like"/>
    <property type="match status" value="1"/>
</dbReference>
<feature type="domain" description="UVR" evidence="6">
    <location>
        <begin position="205"/>
        <end position="240"/>
    </location>
</feature>
<dbReference type="InterPro" id="IPR004791">
    <property type="entry name" value="UvrC"/>
</dbReference>
<dbReference type="AlphaFoldDB" id="A0A3B0T3X5"/>
<dbReference type="InterPro" id="IPR001162">
    <property type="entry name" value="UvrC_RNase_H_dom"/>
</dbReference>
<dbReference type="InterPro" id="IPR038476">
    <property type="entry name" value="UvrC_RNase_H_dom_sf"/>
</dbReference>
<dbReference type="PANTHER" id="PTHR30562:SF1">
    <property type="entry name" value="UVRABC SYSTEM PROTEIN C"/>
    <property type="match status" value="1"/>
</dbReference>
<dbReference type="GO" id="GO:0009380">
    <property type="term" value="C:excinuclease repair complex"/>
    <property type="evidence" value="ECO:0007669"/>
    <property type="project" value="InterPro"/>
</dbReference>
<dbReference type="InterPro" id="IPR036876">
    <property type="entry name" value="UVR_dom_sf"/>
</dbReference>
<organism evidence="9">
    <name type="scientific">hydrothermal vent metagenome</name>
    <dbReference type="NCBI Taxonomy" id="652676"/>
    <lineage>
        <taxon>unclassified sequences</taxon>
        <taxon>metagenomes</taxon>
        <taxon>ecological metagenomes</taxon>
    </lineage>
</organism>
<proteinExistence type="inferred from homology"/>
<dbReference type="InterPro" id="IPR050066">
    <property type="entry name" value="UvrABC_protein_C"/>
</dbReference>
<evidence type="ECO:0000259" key="6">
    <source>
        <dbReference type="PROSITE" id="PS50151"/>
    </source>
</evidence>
<dbReference type="PANTHER" id="PTHR30562">
    <property type="entry name" value="UVRC/OXIDOREDUCTASE"/>
    <property type="match status" value="1"/>
</dbReference>
<dbReference type="Gene3D" id="4.10.860.10">
    <property type="entry name" value="UVR domain"/>
    <property type="match status" value="1"/>
</dbReference>
<gene>
    <name evidence="9" type="ORF">MNBD_ACTINO02-2585</name>
</gene>
<evidence type="ECO:0000256" key="2">
    <source>
        <dbReference type="ARBA" id="ARBA00022763"/>
    </source>
</evidence>
<dbReference type="SUPFAM" id="SSF82771">
    <property type="entry name" value="GIY-YIG endonuclease"/>
    <property type="match status" value="1"/>
</dbReference>
<evidence type="ECO:0000313" key="9">
    <source>
        <dbReference type="EMBL" id="VAW03544.1"/>
    </source>
</evidence>
<dbReference type="GO" id="GO:0006289">
    <property type="term" value="P:nucleotide-excision repair"/>
    <property type="evidence" value="ECO:0007669"/>
    <property type="project" value="InterPro"/>
</dbReference>
<dbReference type="EMBL" id="UOEK01000262">
    <property type="protein sequence ID" value="VAW03544.1"/>
    <property type="molecule type" value="Genomic_DNA"/>
</dbReference>
<dbReference type="PROSITE" id="PS50164">
    <property type="entry name" value="GIY_YIG"/>
    <property type="match status" value="1"/>
</dbReference>
<dbReference type="Gene3D" id="1.10.150.20">
    <property type="entry name" value="5' to 3' exonuclease, C-terminal subdomain"/>
    <property type="match status" value="1"/>
</dbReference>
<dbReference type="PROSITE" id="PS50151">
    <property type="entry name" value="UVR"/>
    <property type="match status" value="1"/>
</dbReference>
<feature type="domain" description="GIY-YIG" evidence="7">
    <location>
        <begin position="15"/>
        <end position="92"/>
    </location>
</feature>
<keyword evidence="1" id="KW-0963">Cytoplasm</keyword>
<dbReference type="CDD" id="cd10434">
    <property type="entry name" value="GIY-YIG_UvrC_Cho"/>
    <property type="match status" value="1"/>
</dbReference>
<dbReference type="NCBIfam" id="TIGR00194">
    <property type="entry name" value="uvrC"/>
    <property type="match status" value="1"/>
</dbReference>
<evidence type="ECO:0000259" key="8">
    <source>
        <dbReference type="PROSITE" id="PS50165"/>
    </source>
</evidence>
<keyword evidence="5" id="KW-0234">DNA repair</keyword>
<dbReference type="InterPro" id="IPR010994">
    <property type="entry name" value="RuvA_2-like"/>
</dbReference>
<dbReference type="Pfam" id="PF08459">
    <property type="entry name" value="UvrC_RNaseH_dom"/>
    <property type="match status" value="1"/>
</dbReference>
<dbReference type="InterPro" id="IPR047296">
    <property type="entry name" value="GIY-YIG_UvrC_Cho"/>
</dbReference>
<evidence type="ECO:0000256" key="4">
    <source>
        <dbReference type="ARBA" id="ARBA00022881"/>
    </source>
</evidence>
<dbReference type="Pfam" id="PF02151">
    <property type="entry name" value="UVR"/>
    <property type="match status" value="1"/>
</dbReference>
<dbReference type="PROSITE" id="PS50165">
    <property type="entry name" value="UVRC"/>
    <property type="match status" value="1"/>
</dbReference>
<evidence type="ECO:0000256" key="5">
    <source>
        <dbReference type="ARBA" id="ARBA00023204"/>
    </source>
</evidence>
<dbReference type="Gene3D" id="3.30.420.340">
    <property type="entry name" value="UvrC, RNAse H endonuclease domain"/>
    <property type="match status" value="1"/>
</dbReference>
<dbReference type="Pfam" id="PF22920">
    <property type="entry name" value="UvrC_RNaseH"/>
    <property type="match status" value="1"/>
</dbReference>